<dbReference type="CDD" id="cd00093">
    <property type="entry name" value="HTH_XRE"/>
    <property type="match status" value="1"/>
</dbReference>
<proteinExistence type="predicted"/>
<dbReference type="Gene3D" id="1.10.260.40">
    <property type="entry name" value="lambda repressor-like DNA-binding domains"/>
    <property type="match status" value="1"/>
</dbReference>
<dbReference type="GO" id="GO:0003677">
    <property type="term" value="F:DNA binding"/>
    <property type="evidence" value="ECO:0007669"/>
    <property type="project" value="UniProtKB-KW"/>
</dbReference>
<dbReference type="EMBL" id="VUMN01000011">
    <property type="protein sequence ID" value="MSS58446.1"/>
    <property type="molecule type" value="Genomic_DNA"/>
</dbReference>
<accession>A0A7X2TGF2</accession>
<name>A0A7X2TGF2_9FIRM</name>
<comment type="caution">
    <text evidence="3">The sequence shown here is derived from an EMBL/GenBank/DDBJ whole genome shotgun (WGS) entry which is preliminary data.</text>
</comment>
<dbReference type="InterPro" id="IPR001387">
    <property type="entry name" value="Cro/C1-type_HTH"/>
</dbReference>
<dbReference type="AlphaFoldDB" id="A0A7X2TGF2"/>
<gene>
    <name evidence="3" type="ORF">FYJ51_05960</name>
</gene>
<keyword evidence="4" id="KW-1185">Reference proteome</keyword>
<dbReference type="Pfam" id="PF01381">
    <property type="entry name" value="HTH_3"/>
    <property type="match status" value="1"/>
</dbReference>
<evidence type="ECO:0000259" key="2">
    <source>
        <dbReference type="PROSITE" id="PS50943"/>
    </source>
</evidence>
<dbReference type="Proteomes" id="UP000461880">
    <property type="component" value="Unassembled WGS sequence"/>
</dbReference>
<keyword evidence="1" id="KW-0238">DNA-binding</keyword>
<dbReference type="PROSITE" id="PS50943">
    <property type="entry name" value="HTH_CROC1"/>
    <property type="match status" value="1"/>
</dbReference>
<dbReference type="SUPFAM" id="SSF47413">
    <property type="entry name" value="lambda repressor-like DNA-binding domains"/>
    <property type="match status" value="1"/>
</dbReference>
<organism evidence="3 4">
    <name type="scientific">Stecheria intestinalis</name>
    <dbReference type="NCBI Taxonomy" id="2606630"/>
    <lineage>
        <taxon>Bacteria</taxon>
        <taxon>Bacillati</taxon>
        <taxon>Bacillota</taxon>
        <taxon>Erysipelotrichia</taxon>
        <taxon>Erysipelotrichales</taxon>
        <taxon>Erysipelotrichaceae</taxon>
        <taxon>Stecheria</taxon>
    </lineage>
</organism>
<reference evidence="3 4" key="1">
    <citation type="submission" date="2019-08" db="EMBL/GenBank/DDBJ databases">
        <title>In-depth cultivation of the pig gut microbiome towards novel bacterial diversity and tailored functional studies.</title>
        <authorList>
            <person name="Wylensek D."/>
            <person name="Hitch T.C.A."/>
            <person name="Clavel T."/>
        </authorList>
    </citation>
    <scope>NUCLEOTIDE SEQUENCE [LARGE SCALE GENOMIC DNA]</scope>
    <source>
        <strain evidence="3 4">Oil+RF-744-GAM-WT-6</strain>
    </source>
</reference>
<evidence type="ECO:0000256" key="1">
    <source>
        <dbReference type="ARBA" id="ARBA00023125"/>
    </source>
</evidence>
<dbReference type="PANTHER" id="PTHR46558">
    <property type="entry name" value="TRACRIPTIONAL REGULATORY PROTEIN-RELATED-RELATED"/>
    <property type="match status" value="1"/>
</dbReference>
<dbReference type="SMART" id="SM00530">
    <property type="entry name" value="HTH_XRE"/>
    <property type="match status" value="1"/>
</dbReference>
<protein>
    <submittedName>
        <fullName evidence="3">Helix-turn-helix transcriptional regulator</fullName>
    </submittedName>
</protein>
<dbReference type="PANTHER" id="PTHR46558:SF11">
    <property type="entry name" value="HTH-TYPE TRANSCRIPTIONAL REGULATOR XRE"/>
    <property type="match status" value="1"/>
</dbReference>
<sequence length="123" mass="14220">MIYSIFMNDAEFSILKKEIGERISNERSIRKISQNELAKDISYSKAQIGKVERGECMITVEMAVVLSAYFGVSLDYLILGKEDQDPEGVLRAVYDRLDETFSDIIFYLACHLLGHRNAHRRRR</sequence>
<dbReference type="RefSeq" id="WP_154504229.1">
    <property type="nucleotide sequence ID" value="NZ_VUMN01000011.1"/>
</dbReference>
<feature type="domain" description="HTH cro/C1-type" evidence="2">
    <location>
        <begin position="23"/>
        <end position="77"/>
    </location>
</feature>
<evidence type="ECO:0000313" key="3">
    <source>
        <dbReference type="EMBL" id="MSS58446.1"/>
    </source>
</evidence>
<dbReference type="InterPro" id="IPR010982">
    <property type="entry name" value="Lambda_DNA-bd_dom_sf"/>
</dbReference>
<evidence type="ECO:0000313" key="4">
    <source>
        <dbReference type="Proteomes" id="UP000461880"/>
    </source>
</evidence>